<dbReference type="Pfam" id="PF00501">
    <property type="entry name" value="AMP-binding"/>
    <property type="match status" value="1"/>
</dbReference>
<evidence type="ECO:0000256" key="1">
    <source>
        <dbReference type="ARBA" id="ARBA00006432"/>
    </source>
</evidence>
<gene>
    <name evidence="7" type="ORF">CR159_04975</name>
</gene>
<dbReference type="InterPro" id="IPR042099">
    <property type="entry name" value="ANL_N_sf"/>
</dbReference>
<dbReference type="PANTHER" id="PTHR43859">
    <property type="entry name" value="ACYL-ACTIVATING ENZYME"/>
    <property type="match status" value="1"/>
</dbReference>
<keyword evidence="8" id="KW-1185">Reference proteome</keyword>
<protein>
    <submittedName>
        <fullName evidence="7">Acyl-CoA synthetase</fullName>
    </submittedName>
</protein>
<dbReference type="PROSITE" id="PS00455">
    <property type="entry name" value="AMP_BINDING"/>
    <property type="match status" value="1"/>
</dbReference>
<dbReference type="Proteomes" id="UP000234190">
    <property type="component" value="Unassembled WGS sequence"/>
</dbReference>
<name>A0A2N4U7F5_9BURK</name>
<evidence type="ECO:0000313" key="8">
    <source>
        <dbReference type="Proteomes" id="UP000234190"/>
    </source>
</evidence>
<dbReference type="PANTHER" id="PTHR43859:SF4">
    <property type="entry name" value="BUTANOATE--COA LIGASE AAE1-RELATED"/>
    <property type="match status" value="1"/>
</dbReference>
<dbReference type="InterPro" id="IPR045851">
    <property type="entry name" value="AMP-bd_C_sf"/>
</dbReference>
<dbReference type="SUPFAM" id="SSF56801">
    <property type="entry name" value="Acetyl-CoA synthetase-like"/>
    <property type="match status" value="1"/>
</dbReference>
<organism evidence="7 8">
    <name type="scientific">Pollutimonas subterranea</name>
    <dbReference type="NCBI Taxonomy" id="2045210"/>
    <lineage>
        <taxon>Bacteria</taxon>
        <taxon>Pseudomonadati</taxon>
        <taxon>Pseudomonadota</taxon>
        <taxon>Betaproteobacteria</taxon>
        <taxon>Burkholderiales</taxon>
        <taxon>Alcaligenaceae</taxon>
        <taxon>Pollutimonas</taxon>
    </lineage>
</organism>
<evidence type="ECO:0000259" key="6">
    <source>
        <dbReference type="Pfam" id="PF13193"/>
    </source>
</evidence>
<dbReference type="OrthoDB" id="9766486at2"/>
<dbReference type="NCBIfam" id="NF006020">
    <property type="entry name" value="PRK08162.1"/>
    <property type="match status" value="1"/>
</dbReference>
<comment type="similarity">
    <text evidence="1">Belongs to the ATP-dependent AMP-binding enzyme family.</text>
</comment>
<accession>A0A2N4U7F5</accession>
<dbReference type="InterPro" id="IPR020845">
    <property type="entry name" value="AMP-binding_CS"/>
</dbReference>
<dbReference type="RefSeq" id="WP_102072904.1">
    <property type="nucleotide sequence ID" value="NZ_PDNW01000003.1"/>
</dbReference>
<dbReference type="Pfam" id="PF13193">
    <property type="entry name" value="AMP-binding_C"/>
    <property type="match status" value="1"/>
</dbReference>
<dbReference type="AlphaFoldDB" id="A0A2N4U7F5"/>
<evidence type="ECO:0000259" key="5">
    <source>
        <dbReference type="Pfam" id="PF00501"/>
    </source>
</evidence>
<dbReference type="GO" id="GO:0016874">
    <property type="term" value="F:ligase activity"/>
    <property type="evidence" value="ECO:0007669"/>
    <property type="project" value="UniProtKB-KW"/>
</dbReference>
<evidence type="ECO:0000256" key="3">
    <source>
        <dbReference type="ARBA" id="ARBA00022832"/>
    </source>
</evidence>
<dbReference type="InterPro" id="IPR025110">
    <property type="entry name" value="AMP-bd_C"/>
</dbReference>
<feature type="domain" description="AMP-binding enzyme C-terminal" evidence="6">
    <location>
        <begin position="460"/>
        <end position="534"/>
    </location>
</feature>
<keyword evidence="4" id="KW-0443">Lipid metabolism</keyword>
<keyword evidence="2" id="KW-0436">Ligase</keyword>
<dbReference type="CDD" id="cd12118">
    <property type="entry name" value="ttLC_FACS_AEE21_like"/>
    <property type="match status" value="1"/>
</dbReference>
<dbReference type="GO" id="GO:0006631">
    <property type="term" value="P:fatty acid metabolic process"/>
    <property type="evidence" value="ECO:0007669"/>
    <property type="project" value="UniProtKB-KW"/>
</dbReference>
<reference evidence="7 8" key="1">
    <citation type="submission" date="2017-10" db="EMBL/GenBank/DDBJ databases">
        <title>Two draft genome sequences of Pusillimonas sp. strains isolated from a nitrate- and radionuclide-contaminated groundwater in Russia.</title>
        <authorList>
            <person name="Grouzdev D.S."/>
            <person name="Tourova T.P."/>
            <person name="Goeva M.A."/>
            <person name="Babich T.L."/>
            <person name="Sokolova D.S."/>
            <person name="Abdullin R."/>
            <person name="Poltaraus A.B."/>
            <person name="Toshchakov S.V."/>
            <person name="Nazina T.N."/>
        </authorList>
    </citation>
    <scope>NUCLEOTIDE SEQUENCE [LARGE SCALE GENOMIC DNA]</scope>
    <source>
        <strain evidence="7 8">JR1/69-3-13</strain>
    </source>
</reference>
<dbReference type="FunFam" id="3.30.300.30:FF:000008">
    <property type="entry name" value="2,3-dihydroxybenzoate-AMP ligase"/>
    <property type="match status" value="1"/>
</dbReference>
<evidence type="ECO:0000313" key="7">
    <source>
        <dbReference type="EMBL" id="PLC50952.1"/>
    </source>
</evidence>
<keyword evidence="3" id="KW-0276">Fatty acid metabolism</keyword>
<dbReference type="EMBL" id="PDNW01000003">
    <property type="protein sequence ID" value="PLC50952.1"/>
    <property type="molecule type" value="Genomic_DNA"/>
</dbReference>
<feature type="domain" description="AMP-dependent synthetase/ligase" evidence="5">
    <location>
        <begin position="26"/>
        <end position="410"/>
    </location>
</feature>
<dbReference type="Gene3D" id="3.40.50.12780">
    <property type="entry name" value="N-terminal domain of ligase-like"/>
    <property type="match status" value="1"/>
</dbReference>
<evidence type="ECO:0000256" key="4">
    <source>
        <dbReference type="ARBA" id="ARBA00023098"/>
    </source>
</evidence>
<dbReference type="FunFam" id="3.40.50.12780:FF:000003">
    <property type="entry name" value="Long-chain-fatty-acid--CoA ligase FadD"/>
    <property type="match status" value="1"/>
</dbReference>
<proteinExistence type="inferred from homology"/>
<dbReference type="InterPro" id="IPR000873">
    <property type="entry name" value="AMP-dep_synth/lig_dom"/>
</dbReference>
<comment type="caution">
    <text evidence="7">The sequence shown here is derived from an EMBL/GenBank/DDBJ whole genome shotgun (WGS) entry which is preliminary data.</text>
</comment>
<dbReference type="Gene3D" id="3.30.300.30">
    <property type="match status" value="1"/>
</dbReference>
<sequence length="552" mass="60017">MPSIFDQDLPQTPANYASISPLSFIERSASVYPQRLAIVHGTGPDTLRRTWSQLYDRCRQLASALQKSGVAKGDTVAVMLPNTPAMVEAHFGVPMAGAVLNAINTRLDPQTVAFMLDHGEARTVIVDTEFSPVMAKALAMRSSTSPIQVIDVSDALYTGDAKAIGSIDYEAFIADGDPHYAWQLPENEWDAIALNYTSGTTGNPKGVVYHHRGAATAAISNILEWDMPKHAVYLWTLPMFHCNGWCFPWAIAARAGVNVCLRKVEAKAIFDAIREHGVTHYCGAPIVHSLLVNAPGALKEGVPQGVKAMVAGAAPPASMIEGMERLGFDLLHVYGLTETYGPATVCAKHDEWNDLDIGERARLNARQGINYHLERGITVMDPQTMQPVPADGETMGEIMFRGNIAMKGYLKNPKATQEALSGGWFHSGDLAVMDPDGYVKIKDRSKDIIISGGENISSIEVEDVLYRHPDILAAAVVARSDTRWGETPCAFVELKEGAEASADAIIEHCKKHLAGFKVPRAVVFCELPKTSTGKIQKFELRKQAELLDPAKS</sequence>
<evidence type="ECO:0000256" key="2">
    <source>
        <dbReference type="ARBA" id="ARBA00022598"/>
    </source>
</evidence>